<feature type="transmembrane region" description="Helical" evidence="12">
    <location>
        <begin position="20"/>
        <end position="43"/>
    </location>
</feature>
<evidence type="ECO:0000256" key="9">
    <source>
        <dbReference type="ARBA" id="ARBA00022840"/>
    </source>
</evidence>
<evidence type="ECO:0000259" key="13">
    <source>
        <dbReference type="PROSITE" id="PS50109"/>
    </source>
</evidence>
<evidence type="ECO:0000256" key="12">
    <source>
        <dbReference type="SAM" id="Phobius"/>
    </source>
</evidence>
<keyword evidence="4" id="KW-1003">Cell membrane</keyword>
<dbReference type="InterPro" id="IPR005467">
    <property type="entry name" value="His_kinase_dom"/>
</dbReference>
<dbReference type="SMART" id="SM00387">
    <property type="entry name" value="HATPase_c"/>
    <property type="match status" value="1"/>
</dbReference>
<dbReference type="InterPro" id="IPR036890">
    <property type="entry name" value="HATPase_C_sf"/>
</dbReference>
<keyword evidence="12" id="KW-0812">Transmembrane</keyword>
<keyword evidence="9" id="KW-0067">ATP-binding</keyword>
<keyword evidence="8" id="KW-0418">Kinase</keyword>
<evidence type="ECO:0000256" key="11">
    <source>
        <dbReference type="ARBA" id="ARBA00023136"/>
    </source>
</evidence>
<comment type="catalytic activity">
    <reaction evidence="1">
        <text>ATP + protein L-histidine = ADP + protein N-phospho-L-histidine.</text>
        <dbReference type="EC" id="2.7.13.3"/>
    </reaction>
</comment>
<reference evidence="15 16" key="1">
    <citation type="submission" date="2019-10" db="EMBL/GenBank/DDBJ databases">
        <title>Description of Paenibacillus choica sp. nov.</title>
        <authorList>
            <person name="Carlier A."/>
            <person name="Qi S."/>
        </authorList>
    </citation>
    <scope>NUCLEOTIDE SEQUENCE [LARGE SCALE GENOMIC DNA]</scope>
    <source>
        <strain evidence="15 16">LMG 31460</strain>
    </source>
</reference>
<organism evidence="15 16">
    <name type="scientific">Paenibacillus germinis</name>
    <dbReference type="NCBI Taxonomy" id="2654979"/>
    <lineage>
        <taxon>Bacteria</taxon>
        <taxon>Bacillati</taxon>
        <taxon>Bacillota</taxon>
        <taxon>Bacilli</taxon>
        <taxon>Bacillales</taxon>
        <taxon>Paenibacillaceae</taxon>
        <taxon>Paenibacillus</taxon>
    </lineage>
</organism>
<keyword evidence="10" id="KW-0902">Two-component regulatory system</keyword>
<dbReference type="Gene3D" id="6.10.340.10">
    <property type="match status" value="1"/>
</dbReference>
<dbReference type="Gene3D" id="3.30.565.10">
    <property type="entry name" value="Histidine kinase-like ATPase, C-terminal domain"/>
    <property type="match status" value="1"/>
</dbReference>
<keyword evidence="7" id="KW-0547">Nucleotide-binding</keyword>
<evidence type="ECO:0000313" key="16">
    <source>
        <dbReference type="Proteomes" id="UP000658690"/>
    </source>
</evidence>
<sequence>MSMNLFAKENGMHTSLKSKIILFFMLFSSLILLLQIGIFQHWMGAIILKKSDTYFQETVNQVGKRVELQTKQFINLAVGMRNNQVVKNYLSDLKNHTINYNIAKYKISNEILRTTNMEWIDNIYIFPVSSQPINLYYSTAVFEADDTIIKLLNEGFKNNPDEMVWTDLQSEPYSFSALCLIHEKDRLGILKISLNELLFSQILDEVHLGKEGNAYLAKDHTIIYAKNREFIGKPVSVLDNMLSSQVEYELEEKGWKIIGAVPQAEILHQIDQFNRIFIFMVICILAAIMAFAIATAQVVLRPLRKIMRGMESVQQGNLHVVLDHKSNDEFRTIFFHFNYMVERINNLIETIYQQQTHHRKAELLSLLSKLNPHFLYNSLDMIYWKAIMREEEEIGGSIVALSNILRYSISHKNEFVTVTEDMEQLANYLMIQRMRYEDKLQYKFEIQHEIADYKIPKLVIQPLVENAIKYAFQDMKHDGIIHIRGYMDADGLYFEVTDNGIGMSEGKIQMLLSTCESVSEEAGLGIQLVHQRAKYMYGEEYGVSIVSVVGKGTTIKVRLGIKKEMNLAAVM</sequence>
<evidence type="ECO:0000256" key="1">
    <source>
        <dbReference type="ARBA" id="ARBA00000085"/>
    </source>
</evidence>
<comment type="subcellular location">
    <subcellularLocation>
        <location evidence="2">Cell membrane</location>
        <topology evidence="2">Multi-pass membrane protein</topology>
    </subcellularLocation>
</comment>
<evidence type="ECO:0000256" key="5">
    <source>
        <dbReference type="ARBA" id="ARBA00022553"/>
    </source>
</evidence>
<evidence type="ECO:0000259" key="14">
    <source>
        <dbReference type="PROSITE" id="PS50885"/>
    </source>
</evidence>
<evidence type="ECO:0000256" key="7">
    <source>
        <dbReference type="ARBA" id="ARBA00022741"/>
    </source>
</evidence>
<comment type="caution">
    <text evidence="15">The sequence shown here is derived from an EMBL/GenBank/DDBJ whole genome shotgun (WGS) entry which is preliminary data.</text>
</comment>
<dbReference type="CDD" id="cd06225">
    <property type="entry name" value="HAMP"/>
    <property type="match status" value="1"/>
</dbReference>
<evidence type="ECO:0000256" key="8">
    <source>
        <dbReference type="ARBA" id="ARBA00022777"/>
    </source>
</evidence>
<dbReference type="SMART" id="SM00304">
    <property type="entry name" value="HAMP"/>
    <property type="match status" value="1"/>
</dbReference>
<feature type="domain" description="Histidine kinase" evidence="13">
    <location>
        <begin position="459"/>
        <end position="563"/>
    </location>
</feature>
<dbReference type="EMBL" id="WHOC01000028">
    <property type="protein sequence ID" value="NOU85470.1"/>
    <property type="molecule type" value="Genomic_DNA"/>
</dbReference>
<evidence type="ECO:0000256" key="4">
    <source>
        <dbReference type="ARBA" id="ARBA00022475"/>
    </source>
</evidence>
<proteinExistence type="predicted"/>
<dbReference type="PANTHER" id="PTHR34220">
    <property type="entry name" value="SENSOR HISTIDINE KINASE YPDA"/>
    <property type="match status" value="1"/>
</dbReference>
<dbReference type="InterPro" id="IPR050640">
    <property type="entry name" value="Bact_2-comp_sensor_kinase"/>
</dbReference>
<accession>A0ABX1YWH9</accession>
<name>A0ABX1YWH9_9BACL</name>
<dbReference type="InterPro" id="IPR010559">
    <property type="entry name" value="Sig_transdc_His_kin_internal"/>
</dbReference>
<dbReference type="PANTHER" id="PTHR34220:SF7">
    <property type="entry name" value="SENSOR HISTIDINE KINASE YPDA"/>
    <property type="match status" value="1"/>
</dbReference>
<dbReference type="EC" id="2.7.13.3" evidence="3"/>
<dbReference type="InterPro" id="IPR003594">
    <property type="entry name" value="HATPase_dom"/>
</dbReference>
<dbReference type="PROSITE" id="PS50109">
    <property type="entry name" value="HIS_KIN"/>
    <property type="match status" value="1"/>
</dbReference>
<evidence type="ECO:0000256" key="2">
    <source>
        <dbReference type="ARBA" id="ARBA00004651"/>
    </source>
</evidence>
<evidence type="ECO:0000313" key="15">
    <source>
        <dbReference type="EMBL" id="NOU85470.1"/>
    </source>
</evidence>
<dbReference type="PROSITE" id="PS50885">
    <property type="entry name" value="HAMP"/>
    <property type="match status" value="1"/>
</dbReference>
<feature type="domain" description="HAMP" evidence="14">
    <location>
        <begin position="297"/>
        <end position="349"/>
    </location>
</feature>
<dbReference type="InterPro" id="IPR003660">
    <property type="entry name" value="HAMP_dom"/>
</dbReference>
<evidence type="ECO:0000256" key="6">
    <source>
        <dbReference type="ARBA" id="ARBA00022679"/>
    </source>
</evidence>
<keyword evidence="11 12" id="KW-0472">Membrane</keyword>
<gene>
    <name evidence="15" type="ORF">GC102_06720</name>
</gene>
<dbReference type="Pfam" id="PF00672">
    <property type="entry name" value="HAMP"/>
    <property type="match status" value="1"/>
</dbReference>
<evidence type="ECO:0000256" key="3">
    <source>
        <dbReference type="ARBA" id="ARBA00012438"/>
    </source>
</evidence>
<keyword evidence="16" id="KW-1185">Reference proteome</keyword>
<keyword evidence="12" id="KW-1133">Transmembrane helix</keyword>
<keyword evidence="5" id="KW-0597">Phosphoprotein</keyword>
<dbReference type="SUPFAM" id="SSF158472">
    <property type="entry name" value="HAMP domain-like"/>
    <property type="match status" value="1"/>
</dbReference>
<dbReference type="SUPFAM" id="SSF55874">
    <property type="entry name" value="ATPase domain of HSP90 chaperone/DNA topoisomerase II/histidine kinase"/>
    <property type="match status" value="1"/>
</dbReference>
<protein>
    <recommendedName>
        <fullName evidence="3">histidine kinase</fullName>
        <ecNumber evidence="3">2.7.13.3</ecNumber>
    </recommendedName>
</protein>
<feature type="transmembrane region" description="Helical" evidence="12">
    <location>
        <begin position="276"/>
        <end position="300"/>
    </location>
</feature>
<evidence type="ECO:0000256" key="10">
    <source>
        <dbReference type="ARBA" id="ARBA00023012"/>
    </source>
</evidence>
<keyword evidence="6" id="KW-0808">Transferase</keyword>
<dbReference type="Pfam" id="PF02518">
    <property type="entry name" value="HATPase_c"/>
    <property type="match status" value="1"/>
</dbReference>
<dbReference type="Pfam" id="PF06580">
    <property type="entry name" value="His_kinase"/>
    <property type="match status" value="1"/>
</dbReference>
<dbReference type="Proteomes" id="UP000658690">
    <property type="component" value="Unassembled WGS sequence"/>
</dbReference>